<keyword evidence="3" id="KW-0695">RNA-directed DNA polymerase</keyword>
<keyword evidence="3" id="KW-0548">Nucleotidyltransferase</keyword>
<reference evidence="3" key="1">
    <citation type="submission" date="2016-09" db="EMBL/GenBank/DDBJ databases">
        <authorList>
            <person name="Capua I."/>
            <person name="De Benedictis P."/>
            <person name="Joannis T."/>
            <person name="Lombin L.H."/>
            <person name="Cattoli G."/>
        </authorList>
    </citation>
    <scope>NUCLEOTIDE SEQUENCE</scope>
</reference>
<feature type="non-terminal residue" evidence="3">
    <location>
        <position position="1"/>
    </location>
</feature>
<dbReference type="InterPro" id="IPR000477">
    <property type="entry name" value="RT_dom"/>
</dbReference>
<accession>A0A1E1XNY6</accession>
<dbReference type="Pfam" id="PF00078">
    <property type="entry name" value="RVT_1"/>
    <property type="match status" value="1"/>
</dbReference>
<evidence type="ECO:0000313" key="3">
    <source>
        <dbReference type="EMBL" id="JAU00760.1"/>
    </source>
</evidence>
<keyword evidence="3" id="KW-0255">Endonuclease</keyword>
<name>A0A1E1XNY6_AMBSC</name>
<reference evidence="3" key="2">
    <citation type="journal article" date="2017" name="Front. Cell. Infect. Microbiol.">
        <title>Analysis of the Salivary Gland Transcriptome of Unfed and Partially Fed Amblyomma sculptum Ticks and Descriptive Proteome of the Saliva.</title>
        <authorList>
            <person name="Esteves E."/>
            <person name="Maruyama S.R."/>
            <person name="Kawahara R."/>
            <person name="Fujita A."/>
            <person name="Martins L.A."/>
            <person name="Righi A.A."/>
            <person name="Costa F.B."/>
            <person name="Palmisano G."/>
            <person name="Labruna M.B."/>
            <person name="Sa-Nunes A."/>
            <person name="Ribeiro J.M.C."/>
            <person name="Fogaca A.C."/>
        </authorList>
    </citation>
    <scope>NUCLEOTIDE SEQUENCE</scope>
</reference>
<dbReference type="GO" id="GO:0007508">
    <property type="term" value="P:larval heart development"/>
    <property type="evidence" value="ECO:0007669"/>
    <property type="project" value="TreeGrafter"/>
</dbReference>
<dbReference type="GO" id="GO:0061343">
    <property type="term" value="P:cell adhesion involved in heart morphogenesis"/>
    <property type="evidence" value="ECO:0007669"/>
    <property type="project" value="TreeGrafter"/>
</dbReference>
<dbReference type="AlphaFoldDB" id="A0A1E1XNY6"/>
<dbReference type="SUPFAM" id="SSF56219">
    <property type="entry name" value="DNase I-like"/>
    <property type="match status" value="1"/>
</dbReference>
<dbReference type="InterPro" id="IPR036691">
    <property type="entry name" value="Endo/exonu/phosph_ase_sf"/>
</dbReference>
<dbReference type="SUPFAM" id="SSF56672">
    <property type="entry name" value="DNA/RNA polymerases"/>
    <property type="match status" value="1"/>
</dbReference>
<keyword evidence="3" id="KW-0378">Hydrolase</keyword>
<evidence type="ECO:0000256" key="1">
    <source>
        <dbReference type="SAM" id="MobiDB-lite"/>
    </source>
</evidence>
<sequence length="950" mass="108283">SSSGYTFTNRGKKPRHKYTGSTPAPSTTSQITFVNINARSIINKIGPLESLLLGLKPEFMAITETWLTREIKDFEVISPNYSIARKDRLTRGGGVALVIRKDIHFVTLPEVEGVEAIFCKLCFSNSAIVVGCVYLSPCSDPIILHSLYTYMQQHVKGARLILLGDFNLPDINWNTLHHTSPCADVVFDIMLSFNLSQIVTEPTRVQGTSSNVLDLVFLSSHFSCPETKVEILNGLSDHKLVMCSVPHHHSVPCFPSTITYPDYNRADDTTILDTLSHELTPFQQLSDDINTDIETLWQRFKNVVSYCVTNYVPTKTKRIRKHNPWITRTVIHAKRKVRRLKKVQKRHPSTKRIEKINSAITDLKTKIKTAKTFYFTNTLTRFLKDAPQKFWRHLNPKSRKDNQASPEENRNIATTLNNYFTSIFTTDNGIKPRISFCSGNNLEPLTVTEAGVLNLLLNLDTKKGSGPDGISNIFLRRYAEWVAKYLVILFNKSLSSHTIPKEWKLAKVTPIHKTGSISDPSNFRPISLTSTVCKLLEHIILKHITTYLEENQILTPFQHGFRKGVSTVTQLIELTHDISFAIDQQKQIDLIFLDFSKAFDRVSHSKLIMKLNATLGAGPIVDWIVDYLTDRTQFVEINNVKSETTNVTSGVPQGSVLGPVLFLIFINDLPTSISHNIKLFADDCVLYQEINCVNDHIALNNALTAVTKWCEEWQMTINVKKSVALSVTRKIHQSNFQYTLNNIPLDSVSEYKYLGITLTSDLRWDSHVNNVTSTALKQLFFINRRLKLAPSETKLLAYNTYVRPILEYANVVWFPFTNKLTKQIEAVQRKAVRCIFNKHRLTDSPTELIKHAGLLTLQNRAKLARLKTMYQLVHNQLKVATSRYISQSQTRQTRNKHIHALNEFSFRTDTFKYSYFPRAIREWNTLNTSIVSSPSLNSFSTRVENQLLIS</sequence>
<dbReference type="Pfam" id="PF14529">
    <property type="entry name" value="Exo_endo_phos_2"/>
    <property type="match status" value="1"/>
</dbReference>
<dbReference type="PANTHER" id="PTHR33395">
    <property type="entry name" value="TRANSCRIPTASE, PUTATIVE-RELATED-RELATED"/>
    <property type="match status" value="1"/>
</dbReference>
<protein>
    <submittedName>
        <fullName evidence="3">Putative endonuclease/reverse transcriptase</fullName>
    </submittedName>
</protein>
<feature type="domain" description="Reverse transcriptase" evidence="2">
    <location>
        <begin position="492"/>
        <end position="758"/>
    </location>
</feature>
<dbReference type="InterPro" id="IPR043502">
    <property type="entry name" value="DNA/RNA_pol_sf"/>
</dbReference>
<evidence type="ECO:0000259" key="2">
    <source>
        <dbReference type="PROSITE" id="PS50878"/>
    </source>
</evidence>
<dbReference type="GO" id="GO:0003964">
    <property type="term" value="F:RNA-directed DNA polymerase activity"/>
    <property type="evidence" value="ECO:0007669"/>
    <property type="project" value="UniProtKB-KW"/>
</dbReference>
<feature type="region of interest" description="Disordered" evidence="1">
    <location>
        <begin position="1"/>
        <end position="25"/>
    </location>
</feature>
<keyword evidence="3" id="KW-0540">Nuclease</keyword>
<dbReference type="EMBL" id="GFAA01002675">
    <property type="protein sequence ID" value="JAU00760.1"/>
    <property type="molecule type" value="mRNA"/>
</dbReference>
<dbReference type="CDD" id="cd01650">
    <property type="entry name" value="RT_nLTR_like"/>
    <property type="match status" value="1"/>
</dbReference>
<keyword evidence="3" id="KW-0808">Transferase</keyword>
<proteinExistence type="evidence at transcript level"/>
<dbReference type="InterPro" id="IPR005135">
    <property type="entry name" value="Endo/exonuclease/phosphatase"/>
</dbReference>
<dbReference type="PROSITE" id="PS50878">
    <property type="entry name" value="RT_POL"/>
    <property type="match status" value="1"/>
</dbReference>
<organism evidence="3">
    <name type="scientific">Amblyomma sculptum</name>
    <name type="common">Tick</name>
    <dbReference type="NCBI Taxonomy" id="1581419"/>
    <lineage>
        <taxon>Eukaryota</taxon>
        <taxon>Metazoa</taxon>
        <taxon>Ecdysozoa</taxon>
        <taxon>Arthropoda</taxon>
        <taxon>Chelicerata</taxon>
        <taxon>Arachnida</taxon>
        <taxon>Acari</taxon>
        <taxon>Parasitiformes</taxon>
        <taxon>Ixodida</taxon>
        <taxon>Ixodoidea</taxon>
        <taxon>Ixodidae</taxon>
        <taxon>Amblyomminae</taxon>
        <taxon>Amblyomma</taxon>
    </lineage>
</organism>
<dbReference type="Gene3D" id="3.60.10.10">
    <property type="entry name" value="Endonuclease/exonuclease/phosphatase"/>
    <property type="match status" value="1"/>
</dbReference>
<dbReference type="GO" id="GO:0004519">
    <property type="term" value="F:endonuclease activity"/>
    <property type="evidence" value="ECO:0007669"/>
    <property type="project" value="UniProtKB-KW"/>
</dbReference>
<dbReference type="GO" id="GO:0031012">
    <property type="term" value="C:extracellular matrix"/>
    <property type="evidence" value="ECO:0007669"/>
    <property type="project" value="TreeGrafter"/>
</dbReference>
<dbReference type="PANTHER" id="PTHR33395:SF22">
    <property type="entry name" value="REVERSE TRANSCRIPTASE DOMAIN-CONTAINING PROTEIN"/>
    <property type="match status" value="1"/>
</dbReference>